<dbReference type="EMBL" id="FCQH01000002">
    <property type="protein sequence ID" value="CVK87534.1"/>
    <property type="molecule type" value="Genomic_DNA"/>
</dbReference>
<dbReference type="GeneID" id="65084773"/>
<feature type="region of interest" description="Disordered" evidence="1">
    <location>
        <begin position="159"/>
        <end position="202"/>
    </location>
</feature>
<reference evidence="3" key="1">
    <citation type="journal article" date="2016" name="Genome Biol. Evol.">
        <title>Comparative 'omics' of the Fusarium fujikuroi species complex highlights differences in genetic potential and metabolite synthesis.</title>
        <authorList>
            <person name="Niehaus E.-M."/>
            <person name="Muensterkoetter M."/>
            <person name="Proctor R.H."/>
            <person name="Brown D.W."/>
            <person name="Sharon A."/>
            <person name="Idan Y."/>
            <person name="Oren-Young L."/>
            <person name="Sieber C.M."/>
            <person name="Novak O."/>
            <person name="Pencik A."/>
            <person name="Tarkowska D."/>
            <person name="Hromadova K."/>
            <person name="Freeman S."/>
            <person name="Maymon M."/>
            <person name="Elazar M."/>
            <person name="Youssef S.A."/>
            <person name="El-Shabrawy E.S.M."/>
            <person name="Shalaby A.B.A."/>
            <person name="Houterman P."/>
            <person name="Brock N.L."/>
            <person name="Burkhardt I."/>
            <person name="Tsavkelova E.A."/>
            <person name="Dickschat J.S."/>
            <person name="Galuszka P."/>
            <person name="Gueldener U."/>
            <person name="Tudzynski B."/>
        </authorList>
    </citation>
    <scope>NUCLEOTIDE SEQUENCE [LARGE SCALE GENOMIC DNA]</scope>
    <source>
        <strain evidence="3">MRC7560</strain>
    </source>
</reference>
<feature type="region of interest" description="Disordered" evidence="1">
    <location>
        <begin position="76"/>
        <end position="120"/>
    </location>
</feature>
<dbReference type="RefSeq" id="XP_041678751.1">
    <property type="nucleotide sequence ID" value="XM_041827826.1"/>
</dbReference>
<gene>
    <name evidence="2" type="ORF">FMAN_05507</name>
</gene>
<dbReference type="VEuPathDB" id="FungiDB:FMAN_05507"/>
<evidence type="ECO:0000313" key="3">
    <source>
        <dbReference type="Proteomes" id="UP000184255"/>
    </source>
</evidence>
<feature type="compositionally biased region" description="Basic and acidic residues" evidence="1">
    <location>
        <begin position="190"/>
        <end position="202"/>
    </location>
</feature>
<name>A0A1L7SM91_FUSMA</name>
<protein>
    <submittedName>
        <fullName evidence="2">Uncharacterized protein</fullName>
    </submittedName>
</protein>
<organism evidence="2 3">
    <name type="scientific">Fusarium mangiferae</name>
    <name type="common">Mango malformation disease fungus</name>
    <dbReference type="NCBI Taxonomy" id="192010"/>
    <lineage>
        <taxon>Eukaryota</taxon>
        <taxon>Fungi</taxon>
        <taxon>Dikarya</taxon>
        <taxon>Ascomycota</taxon>
        <taxon>Pezizomycotina</taxon>
        <taxon>Sordariomycetes</taxon>
        <taxon>Hypocreomycetidae</taxon>
        <taxon>Hypocreales</taxon>
        <taxon>Nectriaceae</taxon>
        <taxon>Fusarium</taxon>
        <taxon>Fusarium fujikuroi species complex</taxon>
    </lineage>
</organism>
<feature type="compositionally biased region" description="Polar residues" evidence="1">
    <location>
        <begin position="76"/>
        <end position="86"/>
    </location>
</feature>
<proteinExistence type="predicted"/>
<evidence type="ECO:0000256" key="1">
    <source>
        <dbReference type="SAM" id="MobiDB-lite"/>
    </source>
</evidence>
<sequence>MVHPQNGGGPGQAPVPFPPPLPVVAYSAYGQFPYAPSSQPFIYPPPVVYQNAVPLGYYHYAQPVPAHMPPPPQGQVNQAFQGQGQVPDQHHDPPLNRRHRSHSQVRGWGNGRGNRRQPNRHLVCRDNCSPRPQPLQSIPDPLALLVALFNSSAALPAQLEHSSDLDNRGVKQEDTEDESTPVAQNIGSTEIKREPVIKQEPQ</sequence>
<dbReference type="Proteomes" id="UP000184255">
    <property type="component" value="Unassembled WGS sequence"/>
</dbReference>
<keyword evidence="3" id="KW-1185">Reference proteome</keyword>
<dbReference type="AlphaFoldDB" id="A0A1L7SM91"/>
<evidence type="ECO:0000313" key="2">
    <source>
        <dbReference type="EMBL" id="CVK87534.1"/>
    </source>
</evidence>
<feature type="compositionally biased region" description="Basic and acidic residues" evidence="1">
    <location>
        <begin position="161"/>
        <end position="173"/>
    </location>
</feature>
<comment type="caution">
    <text evidence="2">The sequence shown here is derived from an EMBL/GenBank/DDBJ whole genome shotgun (WGS) entry which is preliminary data.</text>
</comment>
<accession>A0A1L7SM91</accession>